<dbReference type="RefSeq" id="WP_149089076.1">
    <property type="nucleotide sequence ID" value="NZ_VKKY01000001.1"/>
</dbReference>
<dbReference type="InterPro" id="IPR052173">
    <property type="entry name" value="Beta-lactam_resp_regulator"/>
</dbReference>
<evidence type="ECO:0000256" key="2">
    <source>
        <dbReference type="SAM" id="Phobius"/>
    </source>
</evidence>
<feature type="transmembrane region" description="Helical" evidence="2">
    <location>
        <begin position="267"/>
        <end position="287"/>
    </location>
</feature>
<reference evidence="4 5" key="1">
    <citation type="submission" date="2019-07" db="EMBL/GenBank/DDBJ databases">
        <title>Rufibacter sp. nov., isolated from lake sediment.</title>
        <authorList>
            <person name="Qu J.-H."/>
        </authorList>
    </citation>
    <scope>NUCLEOTIDE SEQUENCE [LARGE SCALE GENOMIC DNA]</scope>
    <source>
        <strain evidence="4 5">NBS58-1</strain>
    </source>
</reference>
<dbReference type="Pfam" id="PF05569">
    <property type="entry name" value="Peptidase_M56"/>
    <property type="match status" value="1"/>
</dbReference>
<dbReference type="Proteomes" id="UP000324133">
    <property type="component" value="Unassembled WGS sequence"/>
</dbReference>
<dbReference type="EMBL" id="VKKY01000001">
    <property type="protein sequence ID" value="KAA3439433.1"/>
    <property type="molecule type" value="Genomic_DNA"/>
</dbReference>
<dbReference type="PANTHER" id="PTHR34978">
    <property type="entry name" value="POSSIBLE SENSOR-TRANSDUCER PROTEIN BLAR"/>
    <property type="match status" value="1"/>
</dbReference>
<feature type="transmembrane region" description="Helical" evidence="2">
    <location>
        <begin position="180"/>
        <end position="199"/>
    </location>
</feature>
<accession>A0A5B6TGN9</accession>
<protein>
    <submittedName>
        <fullName evidence="4">M56 family metallopeptidase</fullName>
    </submittedName>
</protein>
<feature type="transmembrane region" description="Helical" evidence="2">
    <location>
        <begin position="225"/>
        <end position="246"/>
    </location>
</feature>
<feature type="transmembrane region" description="Helical" evidence="2">
    <location>
        <begin position="6"/>
        <end position="25"/>
    </location>
</feature>
<keyword evidence="2" id="KW-1133">Transmembrane helix</keyword>
<dbReference type="CDD" id="cd07341">
    <property type="entry name" value="M56_BlaR1_MecR1_like"/>
    <property type="match status" value="1"/>
</dbReference>
<keyword evidence="5" id="KW-1185">Reference proteome</keyword>
<dbReference type="OrthoDB" id="1522859at2"/>
<dbReference type="InterPro" id="IPR008756">
    <property type="entry name" value="Peptidase_M56"/>
</dbReference>
<dbReference type="AlphaFoldDB" id="A0A5B6TGN9"/>
<evidence type="ECO:0000256" key="1">
    <source>
        <dbReference type="SAM" id="MobiDB-lite"/>
    </source>
</evidence>
<sequence>MPALLLYLLQVNVGLALFYATYRLVLRQTTFHQWNRLFLLAGLVLPALLPLFDLSRFFKEKQQLYQTLQSFSTSWQVPQTQATETPAFDFWLIPVLLFWLGVGLMTVRLVVQIASLYHIHRKSGHASYQGIPYRQIEAELAPFSFGKAIYFNPGQHPPKDWRPILEHEHTHVRQWHTLDILLMEITTLFNWFNPVVWLLRKALKQNLEFLTDQQTLQAGIDRKQYQFSLLQTTGAAPLSFTSSFSYPSLKHRIMMMNKTPSGKAQKIRFVAVVPLLLSGLLACHGIAGSSEELGEMQPQEISISTLPFQNQYDAFLERNPSVRRITWSNQAIQVHLKSGTKEQYASTPEGIAQAEKKYGTLPVPPPPPPVPAVPVDVAAPPLAPDAALAPPPPPPPFNVDITRDFKQRNPKVQGLSISEESIYVVSKSGEVESFDNTPSGRAAFEKKFGKLPPPPPPVPAKNDE</sequence>
<feature type="transmembrane region" description="Helical" evidence="2">
    <location>
        <begin position="37"/>
        <end position="58"/>
    </location>
</feature>
<evidence type="ECO:0000259" key="3">
    <source>
        <dbReference type="Pfam" id="PF05569"/>
    </source>
</evidence>
<feature type="compositionally biased region" description="Pro residues" evidence="1">
    <location>
        <begin position="451"/>
        <end position="464"/>
    </location>
</feature>
<evidence type="ECO:0000313" key="5">
    <source>
        <dbReference type="Proteomes" id="UP000324133"/>
    </source>
</evidence>
<feature type="domain" description="Peptidase M56" evidence="3">
    <location>
        <begin position="163"/>
        <end position="255"/>
    </location>
</feature>
<dbReference type="PANTHER" id="PTHR34978:SF3">
    <property type="entry name" value="SLR0241 PROTEIN"/>
    <property type="match status" value="1"/>
</dbReference>
<comment type="caution">
    <text evidence="4">The sequence shown here is derived from an EMBL/GenBank/DDBJ whole genome shotgun (WGS) entry which is preliminary data.</text>
</comment>
<keyword evidence="2" id="KW-0472">Membrane</keyword>
<evidence type="ECO:0000313" key="4">
    <source>
        <dbReference type="EMBL" id="KAA3439433.1"/>
    </source>
</evidence>
<name>A0A5B6TGN9_9BACT</name>
<organism evidence="4 5">
    <name type="scientific">Rufibacter hautae</name>
    <dbReference type="NCBI Taxonomy" id="2595005"/>
    <lineage>
        <taxon>Bacteria</taxon>
        <taxon>Pseudomonadati</taxon>
        <taxon>Bacteroidota</taxon>
        <taxon>Cytophagia</taxon>
        <taxon>Cytophagales</taxon>
        <taxon>Hymenobacteraceae</taxon>
        <taxon>Rufibacter</taxon>
    </lineage>
</organism>
<feature type="transmembrane region" description="Helical" evidence="2">
    <location>
        <begin position="90"/>
        <end position="111"/>
    </location>
</feature>
<keyword evidence="2" id="KW-0812">Transmembrane</keyword>
<feature type="region of interest" description="Disordered" evidence="1">
    <location>
        <begin position="428"/>
        <end position="464"/>
    </location>
</feature>
<proteinExistence type="predicted"/>
<gene>
    <name evidence="4" type="ORF">FOA19_01725</name>
</gene>